<dbReference type="InterPro" id="IPR013880">
    <property type="entry name" value="Yos1"/>
</dbReference>
<protein>
    <recommendedName>
        <fullName evidence="11">Immediate early response 3-interacting protein 1</fullName>
    </recommendedName>
</protein>
<sequence>MAFTLLHLLEAALFVANALAILHDKRFLAKYSLDKPAYGEGLKNQVAMLLYAVRTYLRMPLALCNVLVIVVELLLG</sequence>
<feature type="signal peptide" evidence="8">
    <location>
        <begin position="1"/>
        <end position="20"/>
    </location>
</feature>
<evidence type="ECO:0000256" key="3">
    <source>
        <dbReference type="ARBA" id="ARBA00022692"/>
    </source>
</evidence>
<dbReference type="InParanoid" id="A0A0G4GK46"/>
<dbReference type="VEuPathDB" id="CryptoDB:Vbra_18063"/>
<accession>A0A0G4GK46</accession>
<evidence type="ECO:0000313" key="9">
    <source>
        <dbReference type="EMBL" id="CEM30304.1"/>
    </source>
</evidence>
<gene>
    <name evidence="9" type="ORF">Vbra_18063</name>
</gene>
<keyword evidence="4" id="KW-0653">Protein transport</keyword>
<evidence type="ECO:0000256" key="2">
    <source>
        <dbReference type="ARBA" id="ARBA00022448"/>
    </source>
</evidence>
<dbReference type="GO" id="GO:0005789">
    <property type="term" value="C:endoplasmic reticulum membrane"/>
    <property type="evidence" value="ECO:0007669"/>
    <property type="project" value="TreeGrafter"/>
</dbReference>
<dbReference type="PANTHER" id="PTHR15858">
    <property type="entry name" value="IMMEDIATE EARLY RESPONSE 3-INTERACTING PROTEIN 1"/>
    <property type="match status" value="1"/>
</dbReference>
<dbReference type="Pfam" id="PF08571">
    <property type="entry name" value="Yos1"/>
    <property type="match status" value="1"/>
</dbReference>
<dbReference type="OMA" id="FFTVRTY"/>
<evidence type="ECO:0000256" key="7">
    <source>
        <dbReference type="ARBA" id="ARBA00024203"/>
    </source>
</evidence>
<dbReference type="STRING" id="1169540.A0A0G4GK46"/>
<feature type="chain" id="PRO_5005190284" description="Immediate early response 3-interacting protein 1" evidence="8">
    <location>
        <begin position="21"/>
        <end position="76"/>
    </location>
</feature>
<evidence type="ECO:0000256" key="4">
    <source>
        <dbReference type="ARBA" id="ARBA00022927"/>
    </source>
</evidence>
<dbReference type="PANTHER" id="PTHR15858:SF0">
    <property type="entry name" value="IMMEDIATE EARLY RESPONSE 3-INTERACTING PROTEIN 1"/>
    <property type="match status" value="1"/>
</dbReference>
<keyword evidence="8" id="KW-0732">Signal</keyword>
<dbReference type="GO" id="GO:0015031">
    <property type="term" value="P:protein transport"/>
    <property type="evidence" value="ECO:0007669"/>
    <property type="project" value="UniProtKB-KW"/>
</dbReference>
<proteinExistence type="inferred from homology"/>
<dbReference type="AlphaFoldDB" id="A0A0G4GK46"/>
<comment type="similarity">
    <text evidence="7">Belongs to the YOS1 family.</text>
</comment>
<keyword evidence="3" id="KW-0812">Transmembrane</keyword>
<evidence type="ECO:0000256" key="1">
    <source>
        <dbReference type="ARBA" id="ARBA00004370"/>
    </source>
</evidence>
<dbReference type="EMBL" id="CDMY01000695">
    <property type="protein sequence ID" value="CEM30304.1"/>
    <property type="molecule type" value="Genomic_DNA"/>
</dbReference>
<organism evidence="9 10">
    <name type="scientific">Vitrella brassicaformis (strain CCMP3155)</name>
    <dbReference type="NCBI Taxonomy" id="1169540"/>
    <lineage>
        <taxon>Eukaryota</taxon>
        <taxon>Sar</taxon>
        <taxon>Alveolata</taxon>
        <taxon>Colpodellida</taxon>
        <taxon>Vitrellaceae</taxon>
        <taxon>Vitrella</taxon>
    </lineage>
</organism>
<dbReference type="Proteomes" id="UP000041254">
    <property type="component" value="Unassembled WGS sequence"/>
</dbReference>
<evidence type="ECO:0000313" key="10">
    <source>
        <dbReference type="Proteomes" id="UP000041254"/>
    </source>
</evidence>
<dbReference type="GO" id="GO:0030134">
    <property type="term" value="C:COPII-coated ER to Golgi transport vesicle"/>
    <property type="evidence" value="ECO:0007669"/>
    <property type="project" value="TreeGrafter"/>
</dbReference>
<keyword evidence="10" id="KW-1185">Reference proteome</keyword>
<evidence type="ECO:0008006" key="11">
    <source>
        <dbReference type="Google" id="ProtNLM"/>
    </source>
</evidence>
<keyword evidence="2" id="KW-0813">Transport</keyword>
<reference evidence="9 10" key="1">
    <citation type="submission" date="2014-11" db="EMBL/GenBank/DDBJ databases">
        <authorList>
            <person name="Zhu J."/>
            <person name="Qi W."/>
            <person name="Song R."/>
        </authorList>
    </citation>
    <scope>NUCLEOTIDE SEQUENCE [LARGE SCALE GENOMIC DNA]</scope>
</reference>
<name>A0A0G4GK46_VITBC</name>
<evidence type="ECO:0000256" key="6">
    <source>
        <dbReference type="ARBA" id="ARBA00023136"/>
    </source>
</evidence>
<comment type="subcellular location">
    <subcellularLocation>
        <location evidence="1">Membrane</location>
    </subcellularLocation>
</comment>
<dbReference type="OrthoDB" id="15356at2759"/>
<evidence type="ECO:0000256" key="5">
    <source>
        <dbReference type="ARBA" id="ARBA00022989"/>
    </source>
</evidence>
<keyword evidence="5" id="KW-1133">Transmembrane helix</keyword>
<dbReference type="GO" id="GO:0000139">
    <property type="term" value="C:Golgi membrane"/>
    <property type="evidence" value="ECO:0007669"/>
    <property type="project" value="TreeGrafter"/>
</dbReference>
<evidence type="ECO:0000256" key="8">
    <source>
        <dbReference type="SAM" id="SignalP"/>
    </source>
</evidence>
<keyword evidence="6" id="KW-0472">Membrane</keyword>
<dbReference type="GO" id="GO:0006888">
    <property type="term" value="P:endoplasmic reticulum to Golgi vesicle-mediated transport"/>
    <property type="evidence" value="ECO:0007669"/>
    <property type="project" value="TreeGrafter"/>
</dbReference>